<gene>
    <name evidence="5" type="ORF">CYJ25_04975</name>
</gene>
<accession>A0A2I1I5D3</accession>
<dbReference type="Proteomes" id="UP000234545">
    <property type="component" value="Unassembled WGS sequence"/>
</dbReference>
<dbReference type="GO" id="GO:0003700">
    <property type="term" value="F:DNA-binding transcription factor activity"/>
    <property type="evidence" value="ECO:0007669"/>
    <property type="project" value="TreeGrafter"/>
</dbReference>
<dbReference type="InterPro" id="IPR046335">
    <property type="entry name" value="LacI/GalR-like_sensor"/>
</dbReference>
<sequence>MIGDEKPRPRLVDVAQVAGVSVSTASRALGRGSELIGAQTRDHVREVARKLGYRVNPVARSLRLAKTKQIGMIVPSISNPFYMDLIVQVEHHLSQRGFSLLISDADMSVTKEDFQLRSFEGGLVDGLIIVPCHESFSTPSLERTAALVPTVQLDRAVSLPHIPFVGVDDAHGVREVLGHLKERGARRIAMLSNTGLDLSSVKRVTEARRAAPEFGMELADSDVLECNYSVESARSAVSTLINGGNRWDAIVCLNDLLAIGAITELRHRGFGIPEDIMVTGFDDIQFAELMRPSVTTLRQPLPEIARQGVELLLDESDSELPKRTLVKGELVIRQSTIPEF</sequence>
<name>A0A2I1I5D3_9ACTO</name>
<dbReference type="OrthoDB" id="3266689at2"/>
<proteinExistence type="predicted"/>
<feature type="domain" description="HTH lacI-type" evidence="4">
    <location>
        <begin position="9"/>
        <end position="64"/>
    </location>
</feature>
<dbReference type="Gene3D" id="1.10.260.40">
    <property type="entry name" value="lambda repressor-like DNA-binding domains"/>
    <property type="match status" value="1"/>
</dbReference>
<dbReference type="PANTHER" id="PTHR30146:SF109">
    <property type="entry name" value="HTH-TYPE TRANSCRIPTIONAL REGULATOR GALS"/>
    <property type="match status" value="1"/>
</dbReference>
<dbReference type="InterPro" id="IPR010982">
    <property type="entry name" value="Lambda_DNA-bd_dom_sf"/>
</dbReference>
<dbReference type="CDD" id="cd06267">
    <property type="entry name" value="PBP1_LacI_sugar_binding-like"/>
    <property type="match status" value="1"/>
</dbReference>
<dbReference type="GO" id="GO:0000976">
    <property type="term" value="F:transcription cis-regulatory region binding"/>
    <property type="evidence" value="ECO:0007669"/>
    <property type="project" value="TreeGrafter"/>
</dbReference>
<dbReference type="SMART" id="SM00354">
    <property type="entry name" value="HTH_LACI"/>
    <property type="match status" value="1"/>
</dbReference>
<dbReference type="EMBL" id="PKKJ01000004">
    <property type="protein sequence ID" value="PKY66330.1"/>
    <property type="molecule type" value="Genomic_DNA"/>
</dbReference>
<dbReference type="InterPro" id="IPR000843">
    <property type="entry name" value="HTH_LacI"/>
</dbReference>
<dbReference type="Pfam" id="PF13377">
    <property type="entry name" value="Peripla_BP_3"/>
    <property type="match status" value="1"/>
</dbReference>
<dbReference type="InterPro" id="IPR028082">
    <property type="entry name" value="Peripla_BP_I"/>
</dbReference>
<dbReference type="CDD" id="cd01392">
    <property type="entry name" value="HTH_LacI"/>
    <property type="match status" value="1"/>
</dbReference>
<evidence type="ECO:0000313" key="5">
    <source>
        <dbReference type="EMBL" id="PKY66330.1"/>
    </source>
</evidence>
<comment type="caution">
    <text evidence="5">The sequence shown here is derived from an EMBL/GenBank/DDBJ whole genome shotgun (WGS) entry which is preliminary data.</text>
</comment>
<evidence type="ECO:0000259" key="4">
    <source>
        <dbReference type="PROSITE" id="PS50932"/>
    </source>
</evidence>
<dbReference type="PROSITE" id="PS50932">
    <property type="entry name" value="HTH_LACI_2"/>
    <property type="match status" value="1"/>
</dbReference>
<protein>
    <submittedName>
        <fullName evidence="5">LacI family transcriptional regulator</fullName>
    </submittedName>
</protein>
<evidence type="ECO:0000256" key="2">
    <source>
        <dbReference type="ARBA" id="ARBA00023125"/>
    </source>
</evidence>
<dbReference type="RefSeq" id="WP_101628092.1">
    <property type="nucleotide sequence ID" value="NZ_JBQOSN010000005.1"/>
</dbReference>
<dbReference type="SUPFAM" id="SSF53822">
    <property type="entry name" value="Periplasmic binding protein-like I"/>
    <property type="match status" value="1"/>
</dbReference>
<dbReference type="Gene3D" id="3.40.50.2300">
    <property type="match status" value="2"/>
</dbReference>
<reference evidence="5 6" key="1">
    <citation type="submission" date="2017-12" db="EMBL/GenBank/DDBJ databases">
        <title>Phylogenetic diversity of female urinary microbiome.</title>
        <authorList>
            <person name="Thomas-White K."/>
            <person name="Wolfe A.J."/>
        </authorList>
    </citation>
    <scope>NUCLEOTIDE SEQUENCE [LARGE SCALE GENOMIC DNA]</scope>
    <source>
        <strain evidence="5 6">UMB0250</strain>
    </source>
</reference>
<evidence type="ECO:0000313" key="6">
    <source>
        <dbReference type="Proteomes" id="UP000234545"/>
    </source>
</evidence>
<keyword evidence="3" id="KW-0804">Transcription</keyword>
<evidence type="ECO:0000256" key="1">
    <source>
        <dbReference type="ARBA" id="ARBA00023015"/>
    </source>
</evidence>
<organism evidence="5 6">
    <name type="scientific">Schaalia turicensis</name>
    <dbReference type="NCBI Taxonomy" id="131111"/>
    <lineage>
        <taxon>Bacteria</taxon>
        <taxon>Bacillati</taxon>
        <taxon>Actinomycetota</taxon>
        <taxon>Actinomycetes</taxon>
        <taxon>Actinomycetales</taxon>
        <taxon>Actinomycetaceae</taxon>
        <taxon>Schaalia</taxon>
    </lineage>
</organism>
<dbReference type="AlphaFoldDB" id="A0A2I1I5D3"/>
<dbReference type="SUPFAM" id="SSF47413">
    <property type="entry name" value="lambda repressor-like DNA-binding domains"/>
    <property type="match status" value="1"/>
</dbReference>
<dbReference type="Pfam" id="PF00356">
    <property type="entry name" value="LacI"/>
    <property type="match status" value="1"/>
</dbReference>
<evidence type="ECO:0000256" key="3">
    <source>
        <dbReference type="ARBA" id="ARBA00023163"/>
    </source>
</evidence>
<keyword evidence="2" id="KW-0238">DNA-binding</keyword>
<keyword evidence="1" id="KW-0805">Transcription regulation</keyword>
<dbReference type="PANTHER" id="PTHR30146">
    <property type="entry name" value="LACI-RELATED TRANSCRIPTIONAL REPRESSOR"/>
    <property type="match status" value="1"/>
</dbReference>